<sequence length="304" mass="33177">MNQRQLEVFHAIMLHRTASRAAEVLFMSQPAVSKTIQQLERSIGFALFDRVKGRMVPTSEGQLFHEEVARSFAGITQLRQTAARIRDFGSGKLRIAGLSALSTSIVPLALKDFQQRHPNVAITYLTRLSSEVRDLVAAGQFDLGLAADEVDTTGVDAVPFCRYKAVIAVPPGHPLAKVSRVAPKDLHGVSFIALSPEDTTRQEADAILRAKKVEPRIVLETPFSSNVCAMVLAGLGCGMVNPATAGPFVASGLLLKPFDANVHFRALMLFPTNRPQSRIVQDCVQAFHKVLQTRDIFRPDPASV</sequence>
<dbReference type="OrthoDB" id="8849678at2"/>
<dbReference type="Gene3D" id="3.40.190.290">
    <property type="match status" value="1"/>
</dbReference>
<dbReference type="InterPro" id="IPR036388">
    <property type="entry name" value="WH-like_DNA-bd_sf"/>
</dbReference>
<evidence type="ECO:0000256" key="2">
    <source>
        <dbReference type="ARBA" id="ARBA00023015"/>
    </source>
</evidence>
<dbReference type="Proteomes" id="UP000580517">
    <property type="component" value="Unassembled WGS sequence"/>
</dbReference>
<dbReference type="SUPFAM" id="SSF53850">
    <property type="entry name" value="Periplasmic binding protein-like II"/>
    <property type="match status" value="1"/>
</dbReference>
<comment type="caution">
    <text evidence="6">The sequence shown here is derived from an EMBL/GenBank/DDBJ whole genome shotgun (WGS) entry which is preliminary data.</text>
</comment>
<dbReference type="InterPro" id="IPR005119">
    <property type="entry name" value="LysR_subst-bd"/>
</dbReference>
<keyword evidence="2" id="KW-0805">Transcription regulation</keyword>
<evidence type="ECO:0000259" key="5">
    <source>
        <dbReference type="PROSITE" id="PS50931"/>
    </source>
</evidence>
<dbReference type="RefSeq" id="WP_129968138.1">
    <property type="nucleotide sequence ID" value="NZ_JACCEW010000001.1"/>
</dbReference>
<dbReference type="Pfam" id="PF00126">
    <property type="entry name" value="HTH_1"/>
    <property type="match status" value="1"/>
</dbReference>
<dbReference type="PANTHER" id="PTHR30427">
    <property type="entry name" value="TRANSCRIPTIONAL ACTIVATOR PROTEIN LYSR"/>
    <property type="match status" value="1"/>
</dbReference>
<evidence type="ECO:0000256" key="4">
    <source>
        <dbReference type="ARBA" id="ARBA00023163"/>
    </source>
</evidence>
<dbReference type="PANTHER" id="PTHR30427:SF1">
    <property type="entry name" value="TRANSCRIPTIONAL ACTIVATOR PROTEIN LYSR"/>
    <property type="match status" value="1"/>
</dbReference>
<dbReference type="EMBL" id="JACCEW010000001">
    <property type="protein sequence ID" value="NYT36237.1"/>
    <property type="molecule type" value="Genomic_DNA"/>
</dbReference>
<dbReference type="InterPro" id="IPR036390">
    <property type="entry name" value="WH_DNA-bd_sf"/>
</dbReference>
<keyword evidence="7" id="KW-1185">Reference proteome</keyword>
<dbReference type="PROSITE" id="PS50931">
    <property type="entry name" value="HTH_LYSR"/>
    <property type="match status" value="1"/>
</dbReference>
<evidence type="ECO:0000313" key="6">
    <source>
        <dbReference type="EMBL" id="NYT36237.1"/>
    </source>
</evidence>
<gene>
    <name evidence="6" type="ORF">H0A68_05075</name>
</gene>
<proteinExistence type="inferred from homology"/>
<dbReference type="SUPFAM" id="SSF46785">
    <property type="entry name" value="Winged helix' DNA-binding domain"/>
    <property type="match status" value="1"/>
</dbReference>
<keyword evidence="4" id="KW-0804">Transcription</keyword>
<dbReference type="GO" id="GO:0003700">
    <property type="term" value="F:DNA-binding transcription factor activity"/>
    <property type="evidence" value="ECO:0007669"/>
    <property type="project" value="InterPro"/>
</dbReference>
<dbReference type="GO" id="GO:0043565">
    <property type="term" value="F:sequence-specific DNA binding"/>
    <property type="evidence" value="ECO:0007669"/>
    <property type="project" value="TreeGrafter"/>
</dbReference>
<dbReference type="Gene3D" id="1.10.10.10">
    <property type="entry name" value="Winged helix-like DNA-binding domain superfamily/Winged helix DNA-binding domain"/>
    <property type="match status" value="1"/>
</dbReference>
<reference evidence="6 7" key="1">
    <citation type="submission" date="2020-07" db="EMBL/GenBank/DDBJ databases">
        <title>Taxonomic revisions and descriptions of new bacterial species based on genomic comparisons in the high-G+C-content subgroup of the family Alcaligenaceae.</title>
        <authorList>
            <person name="Szabo A."/>
            <person name="Felfoldi T."/>
        </authorList>
    </citation>
    <scope>NUCLEOTIDE SEQUENCE [LARGE SCALE GENOMIC DNA]</scope>
    <source>
        <strain evidence="6 7">DSM 25264</strain>
    </source>
</reference>
<dbReference type="InterPro" id="IPR000847">
    <property type="entry name" value="LysR_HTH_N"/>
</dbReference>
<dbReference type="PRINTS" id="PR00039">
    <property type="entry name" value="HTHLYSR"/>
</dbReference>
<organism evidence="6 7">
    <name type="scientific">Allopusillimonas soli</name>
    <dbReference type="NCBI Taxonomy" id="659016"/>
    <lineage>
        <taxon>Bacteria</taxon>
        <taxon>Pseudomonadati</taxon>
        <taxon>Pseudomonadota</taxon>
        <taxon>Betaproteobacteria</taxon>
        <taxon>Burkholderiales</taxon>
        <taxon>Alcaligenaceae</taxon>
        <taxon>Allopusillimonas</taxon>
    </lineage>
</organism>
<dbReference type="GO" id="GO:0010628">
    <property type="term" value="P:positive regulation of gene expression"/>
    <property type="evidence" value="ECO:0007669"/>
    <property type="project" value="TreeGrafter"/>
</dbReference>
<dbReference type="GO" id="GO:0009089">
    <property type="term" value="P:lysine biosynthetic process via diaminopimelate"/>
    <property type="evidence" value="ECO:0007669"/>
    <property type="project" value="TreeGrafter"/>
</dbReference>
<feature type="domain" description="HTH lysR-type" evidence="5">
    <location>
        <begin position="1"/>
        <end position="58"/>
    </location>
</feature>
<keyword evidence="3" id="KW-0238">DNA-binding</keyword>
<evidence type="ECO:0000256" key="1">
    <source>
        <dbReference type="ARBA" id="ARBA00009437"/>
    </source>
</evidence>
<comment type="similarity">
    <text evidence="1">Belongs to the LysR transcriptional regulatory family.</text>
</comment>
<evidence type="ECO:0000313" key="7">
    <source>
        <dbReference type="Proteomes" id="UP000580517"/>
    </source>
</evidence>
<dbReference type="Pfam" id="PF03466">
    <property type="entry name" value="LysR_substrate"/>
    <property type="match status" value="1"/>
</dbReference>
<dbReference type="InterPro" id="IPR037424">
    <property type="entry name" value="NocR_PBP2"/>
</dbReference>
<accession>A0A853F8C6</accession>
<evidence type="ECO:0000256" key="3">
    <source>
        <dbReference type="ARBA" id="ARBA00023125"/>
    </source>
</evidence>
<name>A0A853F8C6_9BURK</name>
<protein>
    <submittedName>
        <fullName evidence="6">LysR family transcriptional regulator</fullName>
    </submittedName>
</protein>
<dbReference type="AlphaFoldDB" id="A0A853F8C6"/>
<dbReference type="CDD" id="cd08415">
    <property type="entry name" value="PBP2_LysR_opines_like"/>
    <property type="match status" value="1"/>
</dbReference>